<evidence type="ECO:0000256" key="1">
    <source>
        <dbReference type="SAM" id="MobiDB-lite"/>
    </source>
</evidence>
<reference evidence="2 3" key="1">
    <citation type="submission" date="2024-01" db="EMBL/GenBank/DDBJ databases">
        <title>Genome assemblies of Stephania.</title>
        <authorList>
            <person name="Yang L."/>
        </authorList>
    </citation>
    <scope>NUCLEOTIDE SEQUENCE [LARGE SCALE GENOMIC DNA]</scope>
    <source>
        <strain evidence="2">JXDWG</strain>
        <tissue evidence="2">Leaf</tissue>
    </source>
</reference>
<evidence type="ECO:0000313" key="3">
    <source>
        <dbReference type="Proteomes" id="UP001419268"/>
    </source>
</evidence>
<keyword evidence="3" id="KW-1185">Reference proteome</keyword>
<sequence>MAFLDGDCKSLLARMKFEEKQLNLKRRWLMGLPTSKSKKKCTRTPKFLQNTYLPESLLRKDEVSYEIVRNNVERGFCSSSNHKGKWIVQDYLHLVDMNKSLSSLMETLPSMLDDMNNIGLCRLADMIAAGSDFERTRPKMKQTIKEFLPKILSDKDHNLHMHLREQLPQLLTDPSNFQKDRVRLQVISHRSAAMKLLEGLENMPFQTLVAMHRKLRGSPNQVPELKTVKSGWNRDRLAKQLRTTCEKMLSEIKEGDELHKPLAKAMTVAALSLKADFENHTYIPQFDSFSQETEFLQNEILKCVKLLKKMKSKNSAVEELRCLLDPNAKVSPGHFRPAVRKMLVEYLFDCSEMQVVPERLLEMLAIIKRNAKSDAAICFSKEDVEEEVESVLIVSCQIKQIACDLLQDLDIDRDFCKAYMEVLQENESDDYISDLNDLHTGGSCTDEDLESIGESRPVTASISENDFSTPLKNVHMNSNAVEVPLSFSVSPPNVKGLDGCGLPSSFSHSCDESGFPHVVQNLSKNPYLAIQEISDETSLVAHKLIGHLMESFLQIKGIDLERSERAYLRGRFSDSEDEQVAKGTQTSSQEDSSGSVLVRAVEELLPSFPKSDIEMVKRLMDLK</sequence>
<dbReference type="PANTHER" id="PTHR36071:SF1">
    <property type="entry name" value="DNA DOUBLE-STRAND BREAK REPAIR PROTEIN"/>
    <property type="match status" value="1"/>
</dbReference>
<name>A0AAP0JW26_9MAGN</name>
<dbReference type="AlphaFoldDB" id="A0AAP0JW26"/>
<feature type="region of interest" description="Disordered" evidence="1">
    <location>
        <begin position="571"/>
        <end position="595"/>
    </location>
</feature>
<proteinExistence type="predicted"/>
<comment type="caution">
    <text evidence="2">The sequence shown here is derived from an EMBL/GenBank/DDBJ whole genome shotgun (WGS) entry which is preliminary data.</text>
</comment>
<dbReference type="PANTHER" id="PTHR36071">
    <property type="entry name" value="DNA DOUBLE-STRAND BREAK REPAIR PROTEIN"/>
    <property type="match status" value="1"/>
</dbReference>
<dbReference type="EMBL" id="JBBNAG010000004">
    <property type="protein sequence ID" value="KAK9141238.1"/>
    <property type="molecule type" value="Genomic_DNA"/>
</dbReference>
<gene>
    <name evidence="2" type="ORF">Scep_010919</name>
</gene>
<evidence type="ECO:0000313" key="2">
    <source>
        <dbReference type="EMBL" id="KAK9141238.1"/>
    </source>
</evidence>
<organism evidence="2 3">
    <name type="scientific">Stephania cephalantha</name>
    <dbReference type="NCBI Taxonomy" id="152367"/>
    <lineage>
        <taxon>Eukaryota</taxon>
        <taxon>Viridiplantae</taxon>
        <taxon>Streptophyta</taxon>
        <taxon>Embryophyta</taxon>
        <taxon>Tracheophyta</taxon>
        <taxon>Spermatophyta</taxon>
        <taxon>Magnoliopsida</taxon>
        <taxon>Ranunculales</taxon>
        <taxon>Menispermaceae</taxon>
        <taxon>Menispermoideae</taxon>
        <taxon>Cissampelideae</taxon>
        <taxon>Stephania</taxon>
    </lineage>
</organism>
<accession>A0AAP0JW26</accession>
<dbReference type="Proteomes" id="UP001419268">
    <property type="component" value="Unassembled WGS sequence"/>
</dbReference>
<protein>
    <submittedName>
        <fullName evidence="2">Uncharacterized protein</fullName>
    </submittedName>
</protein>
<feature type="compositionally biased region" description="Polar residues" evidence="1">
    <location>
        <begin position="582"/>
        <end position="595"/>
    </location>
</feature>